<name>A0AAP0K642_9MAGN</name>
<dbReference type="FunFam" id="3.30.420.40:FF:000028">
    <property type="entry name" value="heat shock 70 kDa protein-like"/>
    <property type="match status" value="1"/>
</dbReference>
<organism evidence="6 7">
    <name type="scientific">Stephania japonica</name>
    <dbReference type="NCBI Taxonomy" id="461633"/>
    <lineage>
        <taxon>Eukaryota</taxon>
        <taxon>Viridiplantae</taxon>
        <taxon>Streptophyta</taxon>
        <taxon>Embryophyta</taxon>
        <taxon>Tracheophyta</taxon>
        <taxon>Spermatophyta</taxon>
        <taxon>Magnoliopsida</taxon>
        <taxon>Ranunculales</taxon>
        <taxon>Menispermaceae</taxon>
        <taxon>Menispermoideae</taxon>
        <taxon>Cissampelideae</taxon>
        <taxon>Stephania</taxon>
    </lineage>
</organism>
<dbReference type="PRINTS" id="PR00301">
    <property type="entry name" value="HEATSHOCK70"/>
</dbReference>
<dbReference type="InterPro" id="IPR013126">
    <property type="entry name" value="Hsp_70_fam"/>
</dbReference>
<evidence type="ECO:0000256" key="2">
    <source>
        <dbReference type="ARBA" id="ARBA00022741"/>
    </source>
</evidence>
<dbReference type="GO" id="GO:0005524">
    <property type="term" value="F:ATP binding"/>
    <property type="evidence" value="ECO:0007669"/>
    <property type="project" value="UniProtKB-KW"/>
</dbReference>
<dbReference type="InterPro" id="IPR029047">
    <property type="entry name" value="HSP70_peptide-bd_sf"/>
</dbReference>
<dbReference type="Pfam" id="PF00012">
    <property type="entry name" value="HSP70"/>
    <property type="match status" value="1"/>
</dbReference>
<evidence type="ECO:0000256" key="1">
    <source>
        <dbReference type="ARBA" id="ARBA00007381"/>
    </source>
</evidence>
<dbReference type="FunFam" id="2.60.34.10:FF:000019">
    <property type="entry name" value="Heat shock 70 kDa protein 8"/>
    <property type="match status" value="1"/>
</dbReference>
<evidence type="ECO:0000256" key="4">
    <source>
        <dbReference type="RuleBase" id="RU003322"/>
    </source>
</evidence>
<evidence type="ECO:0000256" key="3">
    <source>
        <dbReference type="ARBA" id="ARBA00022840"/>
    </source>
</evidence>
<dbReference type="PANTHER" id="PTHR19375">
    <property type="entry name" value="HEAT SHOCK PROTEIN 70KDA"/>
    <property type="match status" value="1"/>
</dbReference>
<evidence type="ECO:0000256" key="5">
    <source>
        <dbReference type="SAM" id="MobiDB-lite"/>
    </source>
</evidence>
<evidence type="ECO:0008006" key="8">
    <source>
        <dbReference type="Google" id="ProtNLM"/>
    </source>
</evidence>
<dbReference type="Proteomes" id="UP001417504">
    <property type="component" value="Unassembled WGS sequence"/>
</dbReference>
<keyword evidence="2 4" id="KW-0547">Nucleotide-binding</keyword>
<keyword evidence="7" id="KW-1185">Reference proteome</keyword>
<dbReference type="GO" id="GO:0140662">
    <property type="term" value="F:ATP-dependent protein folding chaperone"/>
    <property type="evidence" value="ECO:0007669"/>
    <property type="project" value="InterPro"/>
</dbReference>
<dbReference type="InterPro" id="IPR043129">
    <property type="entry name" value="ATPase_NBD"/>
</dbReference>
<dbReference type="SUPFAM" id="SSF53067">
    <property type="entry name" value="Actin-like ATPase domain"/>
    <property type="match status" value="2"/>
</dbReference>
<gene>
    <name evidence="6" type="ORF">Sjap_006570</name>
</gene>
<dbReference type="Gene3D" id="2.60.34.10">
    <property type="entry name" value="Substrate Binding Domain Of DNAk, Chain A, domain 1"/>
    <property type="match status" value="1"/>
</dbReference>
<accession>A0AAP0K642</accession>
<dbReference type="Gene3D" id="3.90.640.10">
    <property type="entry name" value="Actin, Chain A, domain 4"/>
    <property type="match status" value="1"/>
</dbReference>
<feature type="region of interest" description="Disordered" evidence="5">
    <location>
        <begin position="1"/>
        <end position="26"/>
    </location>
</feature>
<comment type="similarity">
    <text evidence="1 4">Belongs to the heat shock protein 70 family.</text>
</comment>
<evidence type="ECO:0000313" key="6">
    <source>
        <dbReference type="EMBL" id="KAK9146667.1"/>
    </source>
</evidence>
<dbReference type="EMBL" id="JBBNAE010000002">
    <property type="protein sequence ID" value="KAK9146667.1"/>
    <property type="molecule type" value="Genomic_DNA"/>
</dbReference>
<protein>
    <recommendedName>
        <fullName evidence="8">Heat shock 70 kDa protein 8</fullName>
    </recommendedName>
</protein>
<comment type="caution">
    <text evidence="6">The sequence shown here is derived from an EMBL/GenBank/DDBJ whole genome shotgun (WGS) entry which is preliminary data.</text>
</comment>
<sequence>MAEPEYTMEPNSEREETKPAPEFQDPALGIDIGTSHCRVAVWNGFSVELLKNARNETASQSYVTFDGETPTGGIRNPLNDELEIFSGSAIFNIKRLIGRADTDPVVHASKSLPYMVQTLDIGARPFVAALVNNVWRATTPEEALTILLVELRSMAETQLRKTVRNVVLTVPVSFSRFQLTRIERACAMAGLHVLRLMPEPTAVALLFAHKLQQTELENMGSGSEKVALIFNMGAGYCDVCVTAIAGGVSQIKGVAGSPVGGEDLLRNMMHFLAPSGVEDIKLVGLFWIAFQHVIHQLSFQDFVTIQADYGSGTTIRTLLIHRTRFEEVNRKVFEECEMLVLQCICNAKIHVKEITDVILVGGCSHIPKVRNLVLNLCEKDVPYPGMNPLESAVYGAALEGAVASGLANSAGNLKLLSVHPITHPLGIKADGHHFVCIMQSNTAIPSRKELWFTTANDNQAEALIMVYEGEGNTVEENHLLGYFKIAGIPPAQKGCSEVSVVMDIDASNTLRVSAAASCPRSRQPLSPYLEVRMPNVDDGHGWCAEALINKYGSTLDLAIPKNT</sequence>
<dbReference type="AlphaFoldDB" id="A0AAP0K642"/>
<dbReference type="Gene3D" id="3.30.420.40">
    <property type="match status" value="2"/>
</dbReference>
<dbReference type="Gene3D" id="3.30.30.30">
    <property type="match status" value="1"/>
</dbReference>
<proteinExistence type="inferred from homology"/>
<keyword evidence="3 4" id="KW-0067">ATP-binding</keyword>
<reference evidence="6 7" key="1">
    <citation type="submission" date="2024-01" db="EMBL/GenBank/DDBJ databases">
        <title>Genome assemblies of Stephania.</title>
        <authorList>
            <person name="Yang L."/>
        </authorList>
    </citation>
    <scope>NUCLEOTIDE SEQUENCE [LARGE SCALE GENOMIC DNA]</scope>
    <source>
        <strain evidence="6">QJT</strain>
        <tissue evidence="6">Leaf</tissue>
    </source>
</reference>
<evidence type="ECO:0000313" key="7">
    <source>
        <dbReference type="Proteomes" id="UP001417504"/>
    </source>
</evidence>
<dbReference type="SUPFAM" id="SSF100920">
    <property type="entry name" value="Heat shock protein 70kD (HSP70), peptide-binding domain"/>
    <property type="match status" value="1"/>
</dbReference>